<feature type="chain" id="PRO_5047078730" evidence="1">
    <location>
        <begin position="28"/>
        <end position="357"/>
    </location>
</feature>
<proteinExistence type="predicted"/>
<feature type="signal peptide" evidence="1">
    <location>
        <begin position="1"/>
        <end position="27"/>
    </location>
</feature>
<dbReference type="EMBL" id="CP150951">
    <property type="protein sequence ID" value="WZC49391.2"/>
    <property type="molecule type" value="Genomic_DNA"/>
</dbReference>
<keyword evidence="1" id="KW-0732">Signal</keyword>
<dbReference type="PANTHER" id="PTHR34700:SF4">
    <property type="entry name" value="PHAGE-LIKE ELEMENT PBSX PROTEIN XKDP"/>
    <property type="match status" value="1"/>
</dbReference>
<dbReference type="InterPro" id="IPR036779">
    <property type="entry name" value="LysM_dom_sf"/>
</dbReference>
<evidence type="ECO:0000313" key="3">
    <source>
        <dbReference type="EMBL" id="WZC49391.2"/>
    </source>
</evidence>
<dbReference type="Gene3D" id="3.40.190.10">
    <property type="entry name" value="Periplasmic binding protein-like II"/>
    <property type="match status" value="2"/>
</dbReference>
<dbReference type="InterPro" id="IPR018392">
    <property type="entry name" value="LysM"/>
</dbReference>
<accession>A0ABZ2V9Y3</accession>
<evidence type="ECO:0000256" key="1">
    <source>
        <dbReference type="SAM" id="SignalP"/>
    </source>
</evidence>
<dbReference type="CDD" id="cd00118">
    <property type="entry name" value="LysM"/>
    <property type="match status" value="1"/>
</dbReference>
<dbReference type="PROSITE" id="PS51782">
    <property type="entry name" value="LYSM"/>
    <property type="match status" value="1"/>
</dbReference>
<evidence type="ECO:0000313" key="4">
    <source>
        <dbReference type="Proteomes" id="UP001440612"/>
    </source>
</evidence>
<dbReference type="SUPFAM" id="SSF53850">
    <property type="entry name" value="Periplasmic binding protein-like II"/>
    <property type="match status" value="1"/>
</dbReference>
<protein>
    <submittedName>
        <fullName evidence="3">LysM peptidoglycan-binding domain-containing protein</fullName>
    </submittedName>
</protein>
<dbReference type="Gene3D" id="3.10.350.10">
    <property type="entry name" value="LysM domain"/>
    <property type="match status" value="1"/>
</dbReference>
<organism evidence="3 4">
    <name type="scientific">Yoonia phaeophyticola</name>
    <dbReference type="NCBI Taxonomy" id="3137369"/>
    <lineage>
        <taxon>Bacteria</taxon>
        <taxon>Pseudomonadati</taxon>
        <taxon>Pseudomonadota</taxon>
        <taxon>Alphaproteobacteria</taxon>
        <taxon>Rhodobacterales</taxon>
        <taxon>Paracoccaceae</taxon>
        <taxon>Yoonia</taxon>
    </lineage>
</organism>
<dbReference type="SMART" id="SM00257">
    <property type="entry name" value="LysM"/>
    <property type="match status" value="1"/>
</dbReference>
<name>A0ABZ2V9Y3_9RHOB</name>
<reference evidence="4" key="1">
    <citation type="submission" date="2024-04" db="EMBL/GenBank/DDBJ databases">
        <title>Phylogenomic analyses of a clade within the roseobacter group suggest taxonomic reassignments of species of the genera Aestuariivita, Citreicella, Loktanella, Nautella, Pelagibaca, Ruegeria, Thalassobius, Thiobacimonas and Tropicibacter, and the proposal o.</title>
        <authorList>
            <person name="Jeon C.O."/>
        </authorList>
    </citation>
    <scope>NUCLEOTIDE SEQUENCE [LARGE SCALE GENOMIC DNA]</scope>
    <source>
        <strain evidence="4">BS5-3</strain>
    </source>
</reference>
<feature type="domain" description="LysM" evidence="2">
    <location>
        <begin position="34"/>
        <end position="84"/>
    </location>
</feature>
<dbReference type="InterPro" id="IPR052196">
    <property type="entry name" value="Bact_Kbp"/>
</dbReference>
<dbReference type="RefSeq" id="WP_373636858.1">
    <property type="nucleotide sequence ID" value="NZ_CP150951.2"/>
</dbReference>
<evidence type="ECO:0000259" key="2">
    <source>
        <dbReference type="PROSITE" id="PS51782"/>
    </source>
</evidence>
<gene>
    <name evidence="3" type="ORF">AABB29_01660</name>
</gene>
<dbReference type="PANTHER" id="PTHR34700">
    <property type="entry name" value="POTASSIUM BINDING PROTEIN KBP"/>
    <property type="match status" value="1"/>
</dbReference>
<dbReference type="Pfam" id="PF01476">
    <property type="entry name" value="LysM"/>
    <property type="match status" value="1"/>
</dbReference>
<dbReference type="Proteomes" id="UP001440612">
    <property type="component" value="Chromosome"/>
</dbReference>
<keyword evidence="4" id="KW-1185">Reference proteome</keyword>
<sequence>MRFDQMRSLTVLVAGAAVGALTTSASAQSISCDTEYTVRGGDFLSGIAQRAYGNLNSFNVIYDANRDVIGPNPGIIRIGQRLYIPCLGDAGAVDRAADGAASETPGDQQDTPIEVVAAGGWRPFLDEDNPQGGLLTEIIELALVNSDDQVEYEIDFINDVGAHLDPLLTKQAYDVSFGQLRPDCENAGQLGAESDFLCSKFDFSDPMYEEIFGYYSAASNPGYQDHQELLGKTICRAEGYTLVPLEAVNLVEPQVEIIRATDAKGCIELLASGNVDVALVAVEVANAHIAALGVEDNVQLHDDLSYIDFFHATIAKDNPHGADILASINSGLKNIKESGLWFQTVRRHMVEFRQAAG</sequence>